<protein>
    <submittedName>
        <fullName evidence="1">Uncharacterized protein</fullName>
    </submittedName>
</protein>
<gene>
    <name evidence="1" type="ORF">H9647_06925</name>
</gene>
<dbReference type="EMBL" id="JACSQL010000002">
    <property type="protein sequence ID" value="MBD7967789.1"/>
    <property type="molecule type" value="Genomic_DNA"/>
</dbReference>
<evidence type="ECO:0000313" key="2">
    <source>
        <dbReference type="Proteomes" id="UP000608071"/>
    </source>
</evidence>
<dbReference type="Proteomes" id="UP000608071">
    <property type="component" value="Unassembled WGS sequence"/>
</dbReference>
<keyword evidence="2" id="KW-1185">Reference proteome</keyword>
<dbReference type="RefSeq" id="WP_191799027.1">
    <property type="nucleotide sequence ID" value="NZ_JACSQL010000002.1"/>
</dbReference>
<evidence type="ECO:0000313" key="1">
    <source>
        <dbReference type="EMBL" id="MBD7967789.1"/>
    </source>
</evidence>
<proteinExistence type="predicted"/>
<organism evidence="1 2">
    <name type="scientific">Paenibacillus gallinarum</name>
    <dbReference type="NCBI Taxonomy" id="2762232"/>
    <lineage>
        <taxon>Bacteria</taxon>
        <taxon>Bacillati</taxon>
        <taxon>Bacillota</taxon>
        <taxon>Bacilli</taxon>
        <taxon>Bacillales</taxon>
        <taxon>Paenibacillaceae</taxon>
        <taxon>Paenibacillus</taxon>
    </lineage>
</organism>
<comment type="caution">
    <text evidence="1">The sequence shown here is derived from an EMBL/GenBank/DDBJ whole genome shotgun (WGS) entry which is preliminary data.</text>
</comment>
<reference evidence="1 2" key="1">
    <citation type="submission" date="2020-08" db="EMBL/GenBank/DDBJ databases">
        <title>A Genomic Blueprint of the Chicken Gut Microbiome.</title>
        <authorList>
            <person name="Gilroy R."/>
            <person name="Ravi A."/>
            <person name="Getino M."/>
            <person name="Pursley I."/>
            <person name="Horton D.L."/>
            <person name="Alikhan N.-F."/>
            <person name="Baker D."/>
            <person name="Gharbi K."/>
            <person name="Hall N."/>
            <person name="Watson M."/>
            <person name="Adriaenssens E.M."/>
            <person name="Foster-Nyarko E."/>
            <person name="Jarju S."/>
            <person name="Secka A."/>
            <person name="Antonio M."/>
            <person name="Oren A."/>
            <person name="Chaudhuri R."/>
            <person name="La Ragione R.M."/>
            <person name="Hildebrand F."/>
            <person name="Pallen M.J."/>
        </authorList>
    </citation>
    <scope>NUCLEOTIDE SEQUENCE [LARGE SCALE GENOMIC DNA]</scope>
    <source>
        <strain evidence="1 2">Sa2BVA9</strain>
    </source>
</reference>
<name>A0ABR8SWS3_9BACL</name>
<accession>A0ABR8SWS3</accession>
<sequence>MGILLSLIKSAKSLGALEKVKTIITNAYHGKSTVLGDYIYISDRTYGEIMSALKGRMKELDESHAIIDAFKDFIL</sequence>